<dbReference type="Gene3D" id="2.30.110.10">
    <property type="entry name" value="Electron Transport, Fmn-binding Protein, Chain A"/>
    <property type="match status" value="1"/>
</dbReference>
<gene>
    <name evidence="3" type="ORF">SAMN04489712_10395</name>
</gene>
<dbReference type="Pfam" id="PF04075">
    <property type="entry name" value="F420H2_quin_red"/>
    <property type="match status" value="1"/>
</dbReference>
<evidence type="ECO:0000313" key="3">
    <source>
        <dbReference type="EMBL" id="SEG06964.1"/>
    </source>
</evidence>
<comment type="similarity">
    <text evidence="1">Belongs to the F420H(2)-dependent quinone reductase family.</text>
</comment>
<dbReference type="Proteomes" id="UP000236723">
    <property type="component" value="Unassembled WGS sequence"/>
</dbReference>
<organism evidence="3 4">
    <name type="scientific">Thermomonospora echinospora</name>
    <dbReference type="NCBI Taxonomy" id="1992"/>
    <lineage>
        <taxon>Bacteria</taxon>
        <taxon>Bacillati</taxon>
        <taxon>Actinomycetota</taxon>
        <taxon>Actinomycetes</taxon>
        <taxon>Streptosporangiales</taxon>
        <taxon>Thermomonosporaceae</taxon>
        <taxon>Thermomonospora</taxon>
    </lineage>
</organism>
<dbReference type="GO" id="GO:0070967">
    <property type="term" value="F:coenzyme F420 binding"/>
    <property type="evidence" value="ECO:0007669"/>
    <property type="project" value="TreeGrafter"/>
</dbReference>
<dbReference type="PANTHER" id="PTHR39428">
    <property type="entry name" value="F420H(2)-DEPENDENT QUINONE REDUCTASE RV1261C"/>
    <property type="match status" value="1"/>
</dbReference>
<comment type="catalytic activity">
    <reaction evidence="2">
        <text>oxidized coenzyme F420-(gamma-L-Glu)(n) + a quinol + H(+) = reduced coenzyme F420-(gamma-L-Glu)(n) + a quinone</text>
        <dbReference type="Rhea" id="RHEA:39663"/>
        <dbReference type="Rhea" id="RHEA-COMP:12939"/>
        <dbReference type="Rhea" id="RHEA-COMP:14378"/>
        <dbReference type="ChEBI" id="CHEBI:15378"/>
        <dbReference type="ChEBI" id="CHEBI:24646"/>
        <dbReference type="ChEBI" id="CHEBI:132124"/>
        <dbReference type="ChEBI" id="CHEBI:133980"/>
        <dbReference type="ChEBI" id="CHEBI:139511"/>
    </reaction>
</comment>
<evidence type="ECO:0000256" key="1">
    <source>
        <dbReference type="ARBA" id="ARBA00008710"/>
    </source>
</evidence>
<dbReference type="EMBL" id="FNVO01000003">
    <property type="protein sequence ID" value="SEG06964.1"/>
    <property type="molecule type" value="Genomic_DNA"/>
</dbReference>
<proteinExistence type="inferred from homology"/>
<evidence type="ECO:0000256" key="2">
    <source>
        <dbReference type="ARBA" id="ARBA00049106"/>
    </source>
</evidence>
<evidence type="ECO:0000313" key="4">
    <source>
        <dbReference type="Proteomes" id="UP000236723"/>
    </source>
</evidence>
<dbReference type="PANTHER" id="PTHR39428:SF1">
    <property type="entry name" value="F420H(2)-DEPENDENT QUINONE REDUCTASE RV1261C"/>
    <property type="match status" value="1"/>
</dbReference>
<accession>A0A1H5X5C0</accession>
<dbReference type="GO" id="GO:0016491">
    <property type="term" value="F:oxidoreductase activity"/>
    <property type="evidence" value="ECO:0007669"/>
    <property type="project" value="InterPro"/>
</dbReference>
<dbReference type="NCBIfam" id="TIGR00026">
    <property type="entry name" value="hi_GC_TIGR00026"/>
    <property type="match status" value="1"/>
</dbReference>
<keyword evidence="4" id="KW-1185">Reference proteome</keyword>
<name>A0A1H5X5C0_9ACTN</name>
<dbReference type="AlphaFoldDB" id="A0A1H5X5C0"/>
<protein>
    <submittedName>
        <fullName evidence="3">Deazaflavin-dependent oxidoreductase, nitroreductase family</fullName>
    </submittedName>
</protein>
<sequence>MAALIQKTFGPIFHRISGSPRFARVGPRIVPPLDRALHRATGGRLMLGQLLVPSLVLTTTGSVSGLPRQVPLACMPEPDGGWVVVGSNFGRERHPAWTANLLKEPKATVAFRGRTVSVTARLLDDAERAEVWPRLLRVWPVYGRYAERVDRELRIFRLVPDPPVH</sequence>
<dbReference type="GO" id="GO:0005886">
    <property type="term" value="C:plasma membrane"/>
    <property type="evidence" value="ECO:0007669"/>
    <property type="project" value="TreeGrafter"/>
</dbReference>
<dbReference type="InterPro" id="IPR004378">
    <property type="entry name" value="F420H2_quin_Rdtase"/>
</dbReference>
<dbReference type="RefSeq" id="WP_200827131.1">
    <property type="nucleotide sequence ID" value="NZ_FNVO01000003.1"/>
</dbReference>
<reference evidence="4" key="1">
    <citation type="submission" date="2016-10" db="EMBL/GenBank/DDBJ databases">
        <authorList>
            <person name="Varghese N."/>
            <person name="Submissions S."/>
        </authorList>
    </citation>
    <scope>NUCLEOTIDE SEQUENCE [LARGE SCALE GENOMIC DNA]</scope>
    <source>
        <strain evidence="4">DSM 43163</strain>
    </source>
</reference>
<dbReference type="InterPro" id="IPR012349">
    <property type="entry name" value="Split_barrel_FMN-bd"/>
</dbReference>
<dbReference type="SUPFAM" id="SSF50475">
    <property type="entry name" value="FMN-binding split barrel"/>
    <property type="match status" value="1"/>
</dbReference>